<dbReference type="GO" id="GO:0004370">
    <property type="term" value="F:glycerol kinase activity"/>
    <property type="evidence" value="ECO:0007669"/>
    <property type="project" value="UniProtKB-EC"/>
</dbReference>
<dbReference type="EC" id="2.7.1.30" evidence="3"/>
<evidence type="ECO:0000259" key="12">
    <source>
        <dbReference type="Pfam" id="PF02782"/>
    </source>
</evidence>
<keyword evidence="8" id="KW-0067">ATP-binding</keyword>
<keyword evidence="5" id="KW-0547">Nucleotide-binding</keyword>
<evidence type="ECO:0000256" key="8">
    <source>
        <dbReference type="ARBA" id="ARBA00022840"/>
    </source>
</evidence>
<evidence type="ECO:0000256" key="7">
    <source>
        <dbReference type="ARBA" id="ARBA00022798"/>
    </source>
</evidence>
<evidence type="ECO:0000256" key="2">
    <source>
        <dbReference type="ARBA" id="ARBA00009156"/>
    </source>
</evidence>
<name>A0A8J2PHU6_9HEXA</name>
<dbReference type="PANTHER" id="PTHR10196:SF69">
    <property type="entry name" value="GLYCEROL KINASE"/>
    <property type="match status" value="1"/>
</dbReference>
<protein>
    <recommendedName>
        <fullName evidence="3">glycerol kinase</fullName>
        <ecNumber evidence="3">2.7.1.30</ecNumber>
    </recommendedName>
    <alternativeName>
        <fullName evidence="9">ATP:glycerol 3-phosphotransferase</fullName>
    </alternativeName>
</protein>
<dbReference type="InterPro" id="IPR018485">
    <property type="entry name" value="FGGY_C"/>
</dbReference>
<feature type="domain" description="Carbohydrate kinase FGGY N-terminal" evidence="11">
    <location>
        <begin position="12"/>
        <end position="106"/>
    </location>
</feature>
<dbReference type="PROSITE" id="PS00445">
    <property type="entry name" value="FGGY_KINASES_2"/>
    <property type="match status" value="1"/>
</dbReference>
<dbReference type="GO" id="GO:0005739">
    <property type="term" value="C:mitochondrion"/>
    <property type="evidence" value="ECO:0007669"/>
    <property type="project" value="TreeGrafter"/>
</dbReference>
<evidence type="ECO:0000256" key="4">
    <source>
        <dbReference type="ARBA" id="ARBA00022679"/>
    </source>
</evidence>
<evidence type="ECO:0000256" key="5">
    <source>
        <dbReference type="ARBA" id="ARBA00022741"/>
    </source>
</evidence>
<reference evidence="13" key="1">
    <citation type="submission" date="2021-06" db="EMBL/GenBank/DDBJ databases">
        <authorList>
            <person name="Hodson N. C."/>
            <person name="Mongue J. A."/>
            <person name="Jaron S. K."/>
        </authorList>
    </citation>
    <scope>NUCLEOTIDE SEQUENCE</scope>
</reference>
<comment type="caution">
    <text evidence="13">The sequence shown here is derived from an EMBL/GenBank/DDBJ whole genome shotgun (WGS) entry which is preliminary data.</text>
</comment>
<comment type="similarity">
    <text evidence="2 10">Belongs to the FGGY kinase family.</text>
</comment>
<dbReference type="InterPro" id="IPR018484">
    <property type="entry name" value="FGGY_N"/>
</dbReference>
<dbReference type="UniPathway" id="UPA00618">
    <property type="reaction ID" value="UER00672"/>
</dbReference>
<dbReference type="Pfam" id="PF00370">
    <property type="entry name" value="FGGY_N"/>
    <property type="match status" value="1"/>
</dbReference>
<evidence type="ECO:0000256" key="1">
    <source>
        <dbReference type="ARBA" id="ARBA00005190"/>
    </source>
</evidence>
<feature type="domain" description="Carbohydrate kinase FGGY C-terminal" evidence="12">
    <location>
        <begin position="115"/>
        <end position="306"/>
    </location>
</feature>
<dbReference type="AlphaFoldDB" id="A0A8J2PHU6"/>
<proteinExistence type="inferred from homology"/>
<keyword evidence="14" id="KW-1185">Reference proteome</keyword>
<evidence type="ECO:0000256" key="10">
    <source>
        <dbReference type="RuleBase" id="RU003733"/>
    </source>
</evidence>
<organism evidence="13 14">
    <name type="scientific">Allacma fusca</name>
    <dbReference type="NCBI Taxonomy" id="39272"/>
    <lineage>
        <taxon>Eukaryota</taxon>
        <taxon>Metazoa</taxon>
        <taxon>Ecdysozoa</taxon>
        <taxon>Arthropoda</taxon>
        <taxon>Hexapoda</taxon>
        <taxon>Collembola</taxon>
        <taxon>Symphypleona</taxon>
        <taxon>Sminthuridae</taxon>
        <taxon>Allacma</taxon>
    </lineage>
</organism>
<dbReference type="OrthoDB" id="5422795at2759"/>
<dbReference type="InterPro" id="IPR018483">
    <property type="entry name" value="Carb_kinase_FGGY_CS"/>
</dbReference>
<keyword evidence="6 10" id="KW-0418">Kinase</keyword>
<dbReference type="GO" id="GO:0019563">
    <property type="term" value="P:glycerol catabolic process"/>
    <property type="evidence" value="ECO:0007669"/>
    <property type="project" value="UniProtKB-UniPathway"/>
</dbReference>
<dbReference type="Pfam" id="PF02782">
    <property type="entry name" value="FGGY_C"/>
    <property type="match status" value="1"/>
</dbReference>
<evidence type="ECO:0000313" key="13">
    <source>
        <dbReference type="EMBL" id="CAG7830818.1"/>
    </source>
</evidence>
<dbReference type="GO" id="GO:0006641">
    <property type="term" value="P:triglyceride metabolic process"/>
    <property type="evidence" value="ECO:0007669"/>
    <property type="project" value="TreeGrafter"/>
</dbReference>
<keyword evidence="4 10" id="KW-0808">Transferase</keyword>
<keyword evidence="7" id="KW-0319">Glycerol metabolism</keyword>
<sequence>VEGVKDAIRNDRCLFGTVDSWLIWNLTGGKTGGIHITDVTNASRTMLMNINTLNWDPYLCKYFNVDIKLLPNIKTSSEIYGYVSGTQIDGVPISSCMGDQQAALVGHKCFQPGQAKCTFGTGCFLLFNTGEKQVNTSQSLLTTVAYKFGPSSPTIYALEGSAGIAGAAMRWLRDNLGLASTYEELSQLAATVKDSQGVYFVPAFSGLLAPHWRADARGIICGLTEQSTKAHIAKASFEATAFQVKDLLEAMNQECGLPLSSLLVGGGMTADSNFMQLLSDILGINTLKPSMSESTALGVAMAAGAAEGIKVWDIYAEDTSSTIHCDEFKTTSSSIEREKKYLKWKQAVQRSFGWETHRKSTTLQNGLDSDATVPR</sequence>
<dbReference type="EMBL" id="CAJVCH010557747">
    <property type="protein sequence ID" value="CAG7830818.1"/>
    <property type="molecule type" value="Genomic_DNA"/>
</dbReference>
<dbReference type="GO" id="GO:0046167">
    <property type="term" value="P:glycerol-3-phosphate biosynthetic process"/>
    <property type="evidence" value="ECO:0007669"/>
    <property type="project" value="TreeGrafter"/>
</dbReference>
<dbReference type="Proteomes" id="UP000708208">
    <property type="component" value="Unassembled WGS sequence"/>
</dbReference>
<evidence type="ECO:0000259" key="11">
    <source>
        <dbReference type="Pfam" id="PF00370"/>
    </source>
</evidence>
<dbReference type="PANTHER" id="PTHR10196">
    <property type="entry name" value="SUGAR KINASE"/>
    <property type="match status" value="1"/>
</dbReference>
<feature type="non-terminal residue" evidence="13">
    <location>
        <position position="1"/>
    </location>
</feature>
<evidence type="ECO:0000256" key="3">
    <source>
        <dbReference type="ARBA" id="ARBA00012099"/>
    </source>
</evidence>
<gene>
    <name evidence="13" type="ORF">AFUS01_LOCUS40596</name>
</gene>
<comment type="pathway">
    <text evidence="1">Polyol metabolism; glycerol degradation via glycerol kinase pathway; sn-glycerol 3-phosphate from glycerol: step 1/1.</text>
</comment>
<evidence type="ECO:0000256" key="9">
    <source>
        <dbReference type="ARBA" id="ARBA00043149"/>
    </source>
</evidence>
<accession>A0A8J2PHU6</accession>
<evidence type="ECO:0000256" key="6">
    <source>
        <dbReference type="ARBA" id="ARBA00022777"/>
    </source>
</evidence>
<evidence type="ECO:0000313" key="14">
    <source>
        <dbReference type="Proteomes" id="UP000708208"/>
    </source>
</evidence>
<dbReference type="FunFam" id="3.30.420.40:FF:000108">
    <property type="entry name" value="Glycerol kinase, glycosomal"/>
    <property type="match status" value="1"/>
</dbReference>
<dbReference type="GO" id="GO:0005524">
    <property type="term" value="F:ATP binding"/>
    <property type="evidence" value="ECO:0007669"/>
    <property type="project" value="UniProtKB-KW"/>
</dbReference>